<evidence type="ECO:0000259" key="2">
    <source>
        <dbReference type="Pfam" id="PF06452"/>
    </source>
</evidence>
<dbReference type="CDD" id="cd09618">
    <property type="entry name" value="CBM9_like_2"/>
    <property type="match status" value="1"/>
</dbReference>
<comment type="caution">
    <text evidence="4">The sequence shown here is derived from an EMBL/GenBank/DDBJ whole genome shotgun (WGS) entry which is preliminary data.</text>
</comment>
<dbReference type="Gene3D" id="2.60.40.1190">
    <property type="match status" value="1"/>
</dbReference>
<dbReference type="Pfam" id="PF19313">
    <property type="entry name" value="DUF5916"/>
    <property type="match status" value="1"/>
</dbReference>
<feature type="chain" id="PRO_5017552970" evidence="1">
    <location>
        <begin position="23"/>
        <end position="770"/>
    </location>
</feature>
<dbReference type="OrthoDB" id="9786766at2"/>
<feature type="domain" description="DUF5916" evidence="3">
    <location>
        <begin position="262"/>
        <end position="343"/>
    </location>
</feature>
<dbReference type="Proteomes" id="UP000256478">
    <property type="component" value="Unassembled WGS sequence"/>
</dbReference>
<dbReference type="Pfam" id="PF06452">
    <property type="entry name" value="CBM9_1"/>
    <property type="match status" value="1"/>
</dbReference>
<accession>A0A3E0TQI8</accession>
<keyword evidence="1" id="KW-0732">Signal</keyword>
<dbReference type="EMBL" id="QUOU01000001">
    <property type="protein sequence ID" value="REL26713.1"/>
    <property type="molecule type" value="Genomic_DNA"/>
</dbReference>
<evidence type="ECO:0000313" key="4">
    <source>
        <dbReference type="EMBL" id="REL26713.1"/>
    </source>
</evidence>
<dbReference type="InterPro" id="IPR010502">
    <property type="entry name" value="Carb-bd_dom_fam9"/>
</dbReference>
<evidence type="ECO:0000259" key="3">
    <source>
        <dbReference type="Pfam" id="PF19313"/>
    </source>
</evidence>
<protein>
    <submittedName>
        <fullName evidence="4">Uncharacterized protein</fullName>
    </submittedName>
</protein>
<evidence type="ECO:0000313" key="5">
    <source>
        <dbReference type="Proteomes" id="UP000256478"/>
    </source>
</evidence>
<dbReference type="GO" id="GO:0016052">
    <property type="term" value="P:carbohydrate catabolic process"/>
    <property type="evidence" value="ECO:0007669"/>
    <property type="project" value="InterPro"/>
</dbReference>
<name>A0A3E0TQI8_9GAMM</name>
<evidence type="ECO:0000256" key="1">
    <source>
        <dbReference type="SAM" id="SignalP"/>
    </source>
</evidence>
<proteinExistence type="predicted"/>
<gene>
    <name evidence="4" type="ORF">DXX93_09075</name>
</gene>
<feature type="domain" description="Carbohydrate-binding" evidence="2">
    <location>
        <begin position="44"/>
        <end position="184"/>
    </location>
</feature>
<dbReference type="SUPFAM" id="SSF49344">
    <property type="entry name" value="CBD9-like"/>
    <property type="match status" value="1"/>
</dbReference>
<dbReference type="InterPro" id="IPR045670">
    <property type="entry name" value="DUF5916"/>
</dbReference>
<organism evidence="4 5">
    <name type="scientific">Thalassotalea euphylliae</name>
    <dbReference type="NCBI Taxonomy" id="1655234"/>
    <lineage>
        <taxon>Bacteria</taxon>
        <taxon>Pseudomonadati</taxon>
        <taxon>Pseudomonadota</taxon>
        <taxon>Gammaproteobacteria</taxon>
        <taxon>Alteromonadales</taxon>
        <taxon>Colwelliaceae</taxon>
        <taxon>Thalassotalea</taxon>
    </lineage>
</organism>
<dbReference type="GO" id="GO:0004553">
    <property type="term" value="F:hydrolase activity, hydrolyzing O-glycosyl compounds"/>
    <property type="evidence" value="ECO:0007669"/>
    <property type="project" value="InterPro"/>
</dbReference>
<dbReference type="AlphaFoldDB" id="A0A3E0TQI8"/>
<dbReference type="RefSeq" id="WP_116007823.1">
    <property type="nucleotide sequence ID" value="NZ_QUOU01000001.1"/>
</dbReference>
<feature type="signal peptide" evidence="1">
    <location>
        <begin position="1"/>
        <end position="22"/>
    </location>
</feature>
<reference evidence="4 5" key="1">
    <citation type="submission" date="2018-08" db="EMBL/GenBank/DDBJ databases">
        <title>Thalassotalea euphylliae genome.</title>
        <authorList>
            <person name="Summers S."/>
            <person name="Rice S.A."/>
            <person name="Freckelton M.L."/>
            <person name="Nedved B.T."/>
            <person name="Hadfield M.G."/>
        </authorList>
    </citation>
    <scope>NUCLEOTIDE SEQUENCE [LARGE SCALE GENOMIC DNA]</scope>
    <source>
        <strain evidence="4 5">H1</strain>
    </source>
</reference>
<dbReference type="GO" id="GO:0030246">
    <property type="term" value="F:carbohydrate binding"/>
    <property type="evidence" value="ECO:0007669"/>
    <property type="project" value="InterPro"/>
</dbReference>
<sequence length="770" mass="88818">MFAYGCKGLTVALLCYSFLSLADPFIQQAKQTLDIPFSDLTANIDGDLSDPIWQQAKVIVLDNVTSPYENTPSPVKTEAWVIDNGKSLLVAFKAYDPNPSQMISSIGERDTKWFDDVVGVIIDPLNNRRLSYNFFVNPYGVQNDETFNEITGQPNELWDGIWQSYGKVTEFGYQVEMEIPYQILNFDQQETIQHWPFELVRIYPRAQRLRISNVKLDRDNACWLCQYPMATGFEHAQIGRNLQITPALVASYDQQRDIYDEQADWQEETDIEASLDLRWGITPKTLLNATLNPDFSTVEADAGQLKVNNTFSLFFDEKRSFFLENQHYFESITNLVYTRNIADPDYGAKLTGSEGAHNFGAFISHDEETNFILSGNLSARIASLNTQSHSGALRYLYDINQDITLGVISTFRQADDYHNYVTGIDGSYRLNGANSIKLQWLTSDTEYPENLFNDFCGVNCLPNEQVLRSRKDGSFSDKAYQIKYLHNSEYWTFDAQRQWFGDDFRADLGFINRVDYVNDHINITRNFYQDENALWSTIELGSKYAIQHNENGELINQEQSFYVFADGPLLSRVELIYADANKVGLRQNDASLAIDGNTERFNERQWRFFGQLRPDNKTYLSLNGTLGEKIDYDNNRLGDITELVGNLTWHPTAHIELDLYYTYSELDAQGENVFTANLTDLRLRYYFDVQSSLKLSLVYRDIDYNPENNPLSFFTEQERGLATQLIYAYKLNPHTVFFLGYSDNSFEDDFIGSLKQDRRTIFTKISYAWR</sequence>